<reference evidence="2 3" key="1">
    <citation type="journal article" date="2012" name="PLoS Pathog.">
        <title>Diverse lifestyles and strategies of plant pathogenesis encoded in the genomes of eighteen Dothideomycetes fungi.</title>
        <authorList>
            <person name="Ohm R.A."/>
            <person name="Feau N."/>
            <person name="Henrissat B."/>
            <person name="Schoch C.L."/>
            <person name="Horwitz B.A."/>
            <person name="Barry K.W."/>
            <person name="Condon B.J."/>
            <person name="Copeland A.C."/>
            <person name="Dhillon B."/>
            <person name="Glaser F."/>
            <person name="Hesse C.N."/>
            <person name="Kosti I."/>
            <person name="LaButti K."/>
            <person name="Lindquist E.A."/>
            <person name="Lucas S."/>
            <person name="Salamov A.A."/>
            <person name="Bradshaw R.E."/>
            <person name="Ciuffetti L."/>
            <person name="Hamelin R.C."/>
            <person name="Kema G.H.J."/>
            <person name="Lawrence C."/>
            <person name="Scott J.A."/>
            <person name="Spatafora J.W."/>
            <person name="Turgeon B.G."/>
            <person name="de Wit P.J.G.M."/>
            <person name="Zhong S."/>
            <person name="Goodwin S.B."/>
            <person name="Grigoriev I.V."/>
        </authorList>
    </citation>
    <scope>NUCLEOTIDE SEQUENCE [LARGE SCALE GENOMIC DNA]</scope>
    <source>
        <strain evidence="2 3">UAMH 10762</strain>
    </source>
</reference>
<dbReference type="eggNOG" id="ENOG502QQEE">
    <property type="taxonomic scope" value="Eukaryota"/>
</dbReference>
<dbReference type="AlphaFoldDB" id="M2N5Z9"/>
<feature type="compositionally biased region" description="Low complexity" evidence="1">
    <location>
        <begin position="198"/>
        <end position="212"/>
    </location>
</feature>
<dbReference type="OrthoDB" id="5408296at2759"/>
<dbReference type="KEGG" id="bcom:BAUCODRAFT_35679"/>
<feature type="compositionally biased region" description="Polar residues" evidence="1">
    <location>
        <begin position="353"/>
        <end position="377"/>
    </location>
</feature>
<dbReference type="EMBL" id="KB445558">
    <property type="protein sequence ID" value="EMC94459.1"/>
    <property type="molecule type" value="Genomic_DNA"/>
</dbReference>
<sequence length="526" mass="56751">MPAGPGETLLTTLFADVHYHFAEPSPSKAQHHRFVRGSYVYIYHDAIQHQAKLEVANHAGTPEQDAFSGYLHSATLSYSYAQPTVCTMRIDAHVPDEKQWRLASYDEKNEQRFMYKLHSLDLYLWTEKDAAILLGHMKAVMPASRLDVSGAPSVAKSQTLAEHRDTMSPVVQQLERTAIGAQFPPRAESVASMNSLQGPVTPATSAGATTSPPVSPPQAPPMAYNPAAPPAPEPIMHREKTPPPPDGSNGTPMGGGRHDPSPQPQYANVPLGYHQNSNQPTPQQAYFGGAVQTPPQLQQPPVQRTYSGGVPPPPPGGPSSQPAQQQPYAQAFAPLPVNHHSQPTSPPPHQQNFHRQSTFGGPPGQTQFASYPTQQFANHPGSPSFGPYAAASPGIGGASGYMSMQPPTPSAPPAYAGHTPLQSPGLPPPPPQQPYQPAVGGYSNYNYTAAQQPNTQQLNQYGAYTGDIHSQVYRPTEAEQAHGHHPQPPKPPTVRQGSETKVRMEERVTNVEKKVGGFLKRLDKLI</sequence>
<evidence type="ECO:0000256" key="1">
    <source>
        <dbReference type="SAM" id="MobiDB-lite"/>
    </source>
</evidence>
<feature type="compositionally biased region" description="Polar residues" evidence="1">
    <location>
        <begin position="443"/>
        <end position="462"/>
    </location>
</feature>
<feature type="compositionally biased region" description="Polar residues" evidence="1">
    <location>
        <begin position="274"/>
        <end position="284"/>
    </location>
</feature>
<evidence type="ECO:0000313" key="3">
    <source>
        <dbReference type="Proteomes" id="UP000011761"/>
    </source>
</evidence>
<proteinExistence type="predicted"/>
<protein>
    <submittedName>
        <fullName evidence="2">Uncharacterized protein</fullName>
    </submittedName>
</protein>
<dbReference type="RefSeq" id="XP_007678014.1">
    <property type="nucleotide sequence ID" value="XM_007679824.1"/>
</dbReference>
<keyword evidence="3" id="KW-1185">Reference proteome</keyword>
<dbReference type="STRING" id="717646.M2N5Z9"/>
<feature type="compositionally biased region" description="Pro residues" evidence="1">
    <location>
        <begin position="425"/>
        <end position="434"/>
    </location>
</feature>
<dbReference type="Proteomes" id="UP000011761">
    <property type="component" value="Unassembled WGS sequence"/>
</dbReference>
<feature type="compositionally biased region" description="Low complexity" evidence="1">
    <location>
        <begin position="291"/>
        <end position="309"/>
    </location>
</feature>
<dbReference type="GeneID" id="19112768"/>
<dbReference type="OMA" id="LFADVHY"/>
<dbReference type="HOGENOM" id="CLU_032402_0_0_1"/>
<feature type="region of interest" description="Disordered" evidence="1">
    <location>
        <begin position="188"/>
        <end position="503"/>
    </location>
</feature>
<gene>
    <name evidence="2" type="ORF">BAUCODRAFT_35679</name>
</gene>
<evidence type="ECO:0000313" key="2">
    <source>
        <dbReference type="EMBL" id="EMC94459.1"/>
    </source>
</evidence>
<name>M2N5Z9_BAUPA</name>
<organism evidence="2 3">
    <name type="scientific">Baudoinia panamericana (strain UAMH 10762)</name>
    <name type="common">Angels' share fungus</name>
    <name type="synonym">Baudoinia compniacensis (strain UAMH 10762)</name>
    <dbReference type="NCBI Taxonomy" id="717646"/>
    <lineage>
        <taxon>Eukaryota</taxon>
        <taxon>Fungi</taxon>
        <taxon>Dikarya</taxon>
        <taxon>Ascomycota</taxon>
        <taxon>Pezizomycotina</taxon>
        <taxon>Dothideomycetes</taxon>
        <taxon>Dothideomycetidae</taxon>
        <taxon>Mycosphaerellales</taxon>
        <taxon>Teratosphaeriaceae</taxon>
        <taxon>Baudoinia</taxon>
    </lineage>
</organism>
<accession>M2N5Z9</accession>
<feature type="compositionally biased region" description="Low complexity" evidence="1">
    <location>
        <begin position="318"/>
        <end position="343"/>
    </location>
</feature>